<organism evidence="1 2">
    <name type="scientific">Cuscuta europaea</name>
    <name type="common">European dodder</name>
    <dbReference type="NCBI Taxonomy" id="41803"/>
    <lineage>
        <taxon>Eukaryota</taxon>
        <taxon>Viridiplantae</taxon>
        <taxon>Streptophyta</taxon>
        <taxon>Embryophyta</taxon>
        <taxon>Tracheophyta</taxon>
        <taxon>Spermatophyta</taxon>
        <taxon>Magnoliopsida</taxon>
        <taxon>eudicotyledons</taxon>
        <taxon>Gunneridae</taxon>
        <taxon>Pentapetalae</taxon>
        <taxon>asterids</taxon>
        <taxon>lamiids</taxon>
        <taxon>Solanales</taxon>
        <taxon>Convolvulaceae</taxon>
        <taxon>Cuscuteae</taxon>
        <taxon>Cuscuta</taxon>
        <taxon>Cuscuta subgen. Cuscuta</taxon>
    </lineage>
</organism>
<dbReference type="Proteomes" id="UP001152484">
    <property type="component" value="Unassembled WGS sequence"/>
</dbReference>
<sequence>MTMAKQSLKEWKEQRAAHACDLFPKEYDFLRVCSCLECRQKIKMLKEFEEEMKSRRIQLKECLYRLQVMRIHCVHLSTVLEWTRNTFDLLHKVLERNSGPC</sequence>
<evidence type="ECO:0000313" key="2">
    <source>
        <dbReference type="Proteomes" id="UP001152484"/>
    </source>
</evidence>
<protein>
    <submittedName>
        <fullName evidence="1">Uncharacterized protein</fullName>
    </submittedName>
</protein>
<dbReference type="EMBL" id="CAMAPE010000033">
    <property type="protein sequence ID" value="CAH9095600.1"/>
    <property type="molecule type" value="Genomic_DNA"/>
</dbReference>
<proteinExistence type="predicted"/>
<evidence type="ECO:0000313" key="1">
    <source>
        <dbReference type="EMBL" id="CAH9095600.1"/>
    </source>
</evidence>
<gene>
    <name evidence="1" type="ORF">CEURO_LOCUS13171</name>
</gene>
<reference evidence="1" key="1">
    <citation type="submission" date="2022-07" db="EMBL/GenBank/DDBJ databases">
        <authorList>
            <person name="Macas J."/>
            <person name="Novak P."/>
            <person name="Neumann P."/>
        </authorList>
    </citation>
    <scope>NUCLEOTIDE SEQUENCE</scope>
</reference>
<comment type="caution">
    <text evidence="1">The sequence shown here is derived from an EMBL/GenBank/DDBJ whole genome shotgun (WGS) entry which is preliminary data.</text>
</comment>
<accession>A0A9P0ZAG9</accession>
<dbReference type="AlphaFoldDB" id="A0A9P0ZAG9"/>
<keyword evidence="2" id="KW-1185">Reference proteome</keyword>
<name>A0A9P0ZAG9_CUSEU</name>